<dbReference type="Proteomes" id="UP001389717">
    <property type="component" value="Unassembled WGS sequence"/>
</dbReference>
<gene>
    <name evidence="2" type="ORF">AAEO50_12315</name>
</gene>
<dbReference type="SUPFAM" id="SSF47413">
    <property type="entry name" value="lambda repressor-like DNA-binding domains"/>
    <property type="match status" value="1"/>
</dbReference>
<dbReference type="InterPro" id="IPR010982">
    <property type="entry name" value="Lambda_DNA-bd_dom_sf"/>
</dbReference>
<evidence type="ECO:0000313" key="3">
    <source>
        <dbReference type="Proteomes" id="UP001389717"/>
    </source>
</evidence>
<dbReference type="PROSITE" id="PS50943">
    <property type="entry name" value="HTH_CROC1"/>
    <property type="match status" value="1"/>
</dbReference>
<name>A0ABU9KAE3_9BACI</name>
<accession>A0ABU9KAE3</accession>
<dbReference type="EMBL" id="JBBYAF010000022">
    <property type="protein sequence ID" value="MEL3973061.1"/>
    <property type="molecule type" value="Genomic_DNA"/>
</dbReference>
<proteinExistence type="predicted"/>
<dbReference type="RefSeq" id="WP_341984002.1">
    <property type="nucleotide sequence ID" value="NZ_JBBYAF010000022.1"/>
</dbReference>
<organism evidence="2 3">
    <name type="scientific">Rossellomorea oryzaecorticis</name>
    <dbReference type="NCBI Taxonomy" id="1396505"/>
    <lineage>
        <taxon>Bacteria</taxon>
        <taxon>Bacillati</taxon>
        <taxon>Bacillota</taxon>
        <taxon>Bacilli</taxon>
        <taxon>Bacillales</taxon>
        <taxon>Bacillaceae</taxon>
        <taxon>Rossellomorea</taxon>
    </lineage>
</organism>
<dbReference type="InterPro" id="IPR001387">
    <property type="entry name" value="Cro/C1-type_HTH"/>
</dbReference>
<feature type="domain" description="HTH cro/C1-type" evidence="1">
    <location>
        <begin position="8"/>
        <end position="61"/>
    </location>
</feature>
<comment type="caution">
    <text evidence="2">The sequence shown here is derived from an EMBL/GenBank/DDBJ whole genome shotgun (WGS) entry which is preliminary data.</text>
</comment>
<protein>
    <submittedName>
        <fullName evidence="2">Helix-turn-helix transcriptional regulator</fullName>
    </submittedName>
</protein>
<evidence type="ECO:0000313" key="2">
    <source>
        <dbReference type="EMBL" id="MEL3973061.1"/>
    </source>
</evidence>
<sequence>MPFTYDPLWKLLIDKKMSKEALREKIKTSSTTIAKMGRGDNVSLDVIDRICKELDCNIEDVLKHVKK</sequence>
<evidence type="ECO:0000259" key="1">
    <source>
        <dbReference type="PROSITE" id="PS50943"/>
    </source>
</evidence>
<dbReference type="Pfam" id="PF13443">
    <property type="entry name" value="HTH_26"/>
    <property type="match status" value="1"/>
</dbReference>
<keyword evidence="3" id="KW-1185">Reference proteome</keyword>
<dbReference type="Gene3D" id="1.10.260.40">
    <property type="entry name" value="lambda repressor-like DNA-binding domains"/>
    <property type="match status" value="1"/>
</dbReference>
<reference evidence="2 3" key="1">
    <citation type="submission" date="2024-04" db="EMBL/GenBank/DDBJ databases">
        <title>Bacillus oryzaecorticis sp. nov., a moderately halophilic bacterium isolated from rice husks.</title>
        <authorList>
            <person name="Zhu H.-S."/>
        </authorList>
    </citation>
    <scope>NUCLEOTIDE SEQUENCE [LARGE SCALE GENOMIC DNA]</scope>
    <source>
        <strain evidence="2 3">ZC255</strain>
    </source>
</reference>